<feature type="domain" description="DUF3298" evidence="1">
    <location>
        <begin position="143"/>
        <end position="213"/>
    </location>
</feature>
<protein>
    <submittedName>
        <fullName evidence="2">RsiV family protein</fullName>
    </submittedName>
</protein>
<keyword evidence="3" id="KW-1185">Reference proteome</keyword>
<comment type="caution">
    <text evidence="2">The sequence shown here is derived from an EMBL/GenBank/DDBJ whole genome shotgun (WGS) entry which is preliminary data.</text>
</comment>
<evidence type="ECO:0000259" key="1">
    <source>
        <dbReference type="Pfam" id="PF11738"/>
    </source>
</evidence>
<dbReference type="InterPro" id="IPR021729">
    <property type="entry name" value="DUF3298"/>
</dbReference>
<dbReference type="Pfam" id="PF11738">
    <property type="entry name" value="DUF3298"/>
    <property type="match status" value="1"/>
</dbReference>
<dbReference type="Gene3D" id="3.30.565.40">
    <property type="entry name" value="Fervidobacterium nodosum Rt17-B1 like"/>
    <property type="match status" value="1"/>
</dbReference>
<dbReference type="InterPro" id="IPR037126">
    <property type="entry name" value="PdaC/RsiV-like_sf"/>
</dbReference>
<reference evidence="2 3" key="1">
    <citation type="submission" date="2023-07" db="EMBL/GenBank/DDBJ databases">
        <title>Novel species in genus Planococcus.</title>
        <authorList>
            <person name="Ning S."/>
        </authorList>
    </citation>
    <scope>NUCLEOTIDE SEQUENCE [LARGE SCALE GENOMIC DNA]</scope>
    <source>
        <strain evidence="2 3">N017</strain>
    </source>
</reference>
<organism evidence="2 3">
    <name type="scientific">Planococcus shenhongbingii</name>
    <dbReference type="NCBI Taxonomy" id="3058398"/>
    <lineage>
        <taxon>Bacteria</taxon>
        <taxon>Bacillati</taxon>
        <taxon>Bacillota</taxon>
        <taxon>Bacilli</taxon>
        <taxon>Bacillales</taxon>
        <taxon>Caryophanaceae</taxon>
        <taxon>Planococcus</taxon>
    </lineage>
</organism>
<dbReference type="Proteomes" id="UP001172142">
    <property type="component" value="Unassembled WGS sequence"/>
</dbReference>
<accession>A0ABT8N8W9</accession>
<name>A0ABT8N8W9_9BACL</name>
<dbReference type="Gene3D" id="3.90.640.20">
    <property type="entry name" value="Heat-shock cognate protein, ATPase"/>
    <property type="match status" value="1"/>
</dbReference>
<sequence>MKRCFVGIGVLAALVLAGCTEEKAETKPVEINEIELAKEDAGLTLDITIPEADGLDVFNQHAVKLGKELEAAVRNSETAYLEESADGALHADGHMDFAVKFLDEQTASVLIEAYLYEAGMAHGRTYLEPLNYDLRTGAAIELADLFEGDNYVADLSELAKVEIETSEVKEQLTKPFTEIKENQKFYLIPNNLVLVFDQYEITAGVAGPQKILIAKSDLKNLKDLYN</sequence>
<proteinExistence type="predicted"/>
<evidence type="ECO:0000313" key="3">
    <source>
        <dbReference type="Proteomes" id="UP001172142"/>
    </source>
</evidence>
<dbReference type="RefSeq" id="WP_301854571.1">
    <property type="nucleotide sequence ID" value="NZ_JAUJWU010000001.1"/>
</dbReference>
<evidence type="ECO:0000313" key="2">
    <source>
        <dbReference type="EMBL" id="MDN7243995.1"/>
    </source>
</evidence>
<dbReference type="EMBL" id="JAUJWU010000001">
    <property type="protein sequence ID" value="MDN7243995.1"/>
    <property type="molecule type" value="Genomic_DNA"/>
</dbReference>
<dbReference type="PROSITE" id="PS51257">
    <property type="entry name" value="PROKAR_LIPOPROTEIN"/>
    <property type="match status" value="1"/>
</dbReference>
<gene>
    <name evidence="2" type="ORF">QWY13_00725</name>
</gene>